<dbReference type="Proteomes" id="UP001056336">
    <property type="component" value="Chromosome"/>
</dbReference>
<dbReference type="Gene3D" id="3.90.550.10">
    <property type="entry name" value="Spore Coat Polysaccharide Biosynthesis Protein SpsA, Chain A"/>
    <property type="match status" value="1"/>
</dbReference>
<dbReference type="PANTHER" id="PTHR19136">
    <property type="entry name" value="MOLYBDENUM COFACTOR GUANYLYLTRANSFERASE"/>
    <property type="match status" value="1"/>
</dbReference>
<proteinExistence type="predicted"/>
<evidence type="ECO:0000256" key="2">
    <source>
        <dbReference type="SAM" id="MobiDB-lite"/>
    </source>
</evidence>
<dbReference type="RefSeq" id="WP_249769163.1">
    <property type="nucleotide sequence ID" value="NZ_CP097332.1"/>
</dbReference>
<feature type="domain" description="MobA-like NTP transferase" evidence="3">
    <location>
        <begin position="129"/>
        <end position="281"/>
    </location>
</feature>
<gene>
    <name evidence="4" type="ORF">M6D93_10740</name>
</gene>
<dbReference type="InterPro" id="IPR029044">
    <property type="entry name" value="Nucleotide-diphossugar_trans"/>
</dbReference>
<sequence length="357" mass="37937">MAAALTPLPDEPCDVSAESAGLDSADDGGQNRFEWAAALANASALLAADSFDSAARLQRRAWQRCEDRAMQAGTAMQIGRRWWAAGEPDLAASCFEIALRLRQGWAGSALTASSRKALAATRSETRYDAIILAGGAGRRFSGPPPTGGAQAAATVTKPEYPLLGWPMLDHVLTATASAERRIVVGPRRRGLGEPMFVRENPPGAGPVAAIAAALPQVDQHRVAVLAADAPFVLGGLSQLRTDPMVDDVRVWVGPDGGTNYLAAIWSTDSLRLAVASLGDPRNASVRSLYEGVTVARVPDFDGYADDLDTLADVEWAEQRAREIRTPDGGRRPPIDYLTDELPIMPLAWPGLELHAPS</sequence>
<accession>A0ABY4QUZ1</accession>
<dbReference type="PANTHER" id="PTHR19136:SF81">
    <property type="entry name" value="MOLYBDENUM COFACTOR GUANYLYLTRANSFERASE"/>
    <property type="match status" value="1"/>
</dbReference>
<reference evidence="4" key="2">
    <citation type="submission" date="2022-05" db="EMBL/GenBank/DDBJ databases">
        <authorList>
            <person name="Kim J.-S."/>
            <person name="Lee K."/>
            <person name="Suh M."/>
            <person name="Eom M."/>
            <person name="Kim J.-S."/>
            <person name="Kim D.-S."/>
            <person name="Ko S.-H."/>
            <person name="Shin Y."/>
            <person name="Lee J.-S."/>
        </authorList>
    </citation>
    <scope>NUCLEOTIDE SEQUENCE</scope>
    <source>
        <strain evidence="4">N237</strain>
    </source>
</reference>
<reference evidence="4" key="1">
    <citation type="journal article" date="2018" name="Int. J. Syst. Evol. Microbiol.">
        <title>Jatrophihabitans telluris sp. nov., isolated from sediment soil of lava forest wetlands and the emended description of the genus Jatrophihabitans.</title>
        <authorList>
            <person name="Lee K.C."/>
            <person name="Suh M.K."/>
            <person name="Eom M.K."/>
            <person name="Kim K.K."/>
            <person name="Kim J.S."/>
            <person name="Kim D.S."/>
            <person name="Ko S.H."/>
            <person name="Shin Y.K."/>
            <person name="Lee J.S."/>
        </authorList>
    </citation>
    <scope>NUCLEOTIDE SEQUENCE</scope>
    <source>
        <strain evidence="4">N237</strain>
    </source>
</reference>
<evidence type="ECO:0000313" key="5">
    <source>
        <dbReference type="Proteomes" id="UP001056336"/>
    </source>
</evidence>
<dbReference type="Pfam" id="PF12804">
    <property type="entry name" value="NTP_transf_3"/>
    <property type="match status" value="1"/>
</dbReference>
<protein>
    <submittedName>
        <fullName evidence="4">NTP transferase domain-containing protein</fullName>
    </submittedName>
</protein>
<dbReference type="GO" id="GO:0016740">
    <property type="term" value="F:transferase activity"/>
    <property type="evidence" value="ECO:0007669"/>
    <property type="project" value="UniProtKB-KW"/>
</dbReference>
<organism evidence="4 5">
    <name type="scientific">Jatrophihabitans telluris</name>
    <dbReference type="NCBI Taxonomy" id="2038343"/>
    <lineage>
        <taxon>Bacteria</taxon>
        <taxon>Bacillati</taxon>
        <taxon>Actinomycetota</taxon>
        <taxon>Actinomycetes</taxon>
        <taxon>Jatrophihabitantales</taxon>
        <taxon>Jatrophihabitantaceae</taxon>
        <taxon>Jatrophihabitans</taxon>
    </lineage>
</organism>
<evidence type="ECO:0000313" key="4">
    <source>
        <dbReference type="EMBL" id="UQX86784.1"/>
    </source>
</evidence>
<name>A0ABY4QUZ1_9ACTN</name>
<keyword evidence="1 4" id="KW-0808">Transferase</keyword>
<dbReference type="EMBL" id="CP097332">
    <property type="protein sequence ID" value="UQX86784.1"/>
    <property type="molecule type" value="Genomic_DNA"/>
</dbReference>
<dbReference type="InterPro" id="IPR025877">
    <property type="entry name" value="MobA-like_NTP_Trfase"/>
</dbReference>
<keyword evidence="5" id="KW-1185">Reference proteome</keyword>
<dbReference type="SUPFAM" id="SSF53448">
    <property type="entry name" value="Nucleotide-diphospho-sugar transferases"/>
    <property type="match status" value="1"/>
</dbReference>
<evidence type="ECO:0000256" key="1">
    <source>
        <dbReference type="ARBA" id="ARBA00022679"/>
    </source>
</evidence>
<feature type="region of interest" description="Disordered" evidence="2">
    <location>
        <begin position="1"/>
        <end position="25"/>
    </location>
</feature>
<evidence type="ECO:0000259" key="3">
    <source>
        <dbReference type="Pfam" id="PF12804"/>
    </source>
</evidence>